<protein>
    <recommendedName>
        <fullName evidence="3">phosphopyruvate hydratase</fullName>
        <ecNumber evidence="3">4.2.1.11</ecNumber>
    </recommendedName>
</protein>
<dbReference type="GO" id="GO:0006096">
    <property type="term" value="P:glycolytic process"/>
    <property type="evidence" value="ECO:0007669"/>
    <property type="project" value="UniProtKB-UniPathway"/>
</dbReference>
<comment type="similarity">
    <text evidence="2">Belongs to the enolase family.</text>
</comment>
<dbReference type="EC" id="4.2.1.11" evidence="3"/>
<dbReference type="UniPathway" id="UPA00109">
    <property type="reaction ID" value="UER00187"/>
</dbReference>
<dbReference type="Pfam" id="PF00113">
    <property type="entry name" value="Enolase_C"/>
    <property type="match status" value="2"/>
</dbReference>
<reference evidence="7" key="1">
    <citation type="submission" date="2015-12" db="EMBL/GenBank/DDBJ databases">
        <title>Update maize B73 reference genome by single molecule sequencing technologies.</title>
        <authorList>
            <consortium name="Maize Genome Sequencing Project"/>
            <person name="Ware D."/>
        </authorList>
    </citation>
    <scope>NUCLEOTIDE SEQUENCE [LARGE SCALE GENOMIC DNA]</scope>
    <source>
        <tissue evidence="7">Seedling</tissue>
    </source>
</reference>
<dbReference type="InterPro" id="IPR036849">
    <property type="entry name" value="Enolase-like_C_sf"/>
</dbReference>
<dbReference type="SUPFAM" id="SSF51604">
    <property type="entry name" value="Enolase C-terminal domain-like"/>
    <property type="match status" value="1"/>
</dbReference>
<keyword evidence="4" id="KW-0324">Glycolysis</keyword>
<comment type="pathway">
    <text evidence="1">Carbohydrate degradation; glycolysis; pyruvate from D-glyceraldehyde 3-phosphate: step 4/5.</text>
</comment>
<sequence>MLAVSIAACKAGAAEKEVPLYKHIADLVGKSATTLPVPANTVINGGKHAGNGLPIQEIMILLVGAMNFEEAMQMGSETYHHLKDIILEKCGSDSCNIGDHGGFAPNISRQVRNNLLFFYIIHFFFSQLRTNIWISICHIYVALLMFSISEGLDLVIAAIERAGYNGRIKLTIDVAATDFCVGCMG</sequence>
<dbReference type="GO" id="GO:0004634">
    <property type="term" value="F:phosphopyruvate hydratase activity"/>
    <property type="evidence" value="ECO:0007669"/>
    <property type="project" value="UniProtKB-EC"/>
</dbReference>
<dbReference type="GO" id="GO:0000015">
    <property type="term" value="C:phosphopyruvate hydratase complex"/>
    <property type="evidence" value="ECO:0007669"/>
    <property type="project" value="InterPro"/>
</dbReference>
<evidence type="ECO:0000259" key="6">
    <source>
        <dbReference type="SMART" id="SM01192"/>
    </source>
</evidence>
<gene>
    <name evidence="7" type="ORF">ZEAMMB73_Zm00001d028554</name>
</gene>
<keyword evidence="5" id="KW-0456">Lyase</keyword>
<evidence type="ECO:0000313" key="7">
    <source>
        <dbReference type="EMBL" id="ONL96361.1"/>
    </source>
</evidence>
<dbReference type="PANTHER" id="PTHR11902:SF56">
    <property type="entry name" value="CYTOSOLIC ENOLASE 3"/>
    <property type="match status" value="1"/>
</dbReference>
<feature type="domain" description="Enolase C-terminal TIM barrel" evidence="6">
    <location>
        <begin position="32"/>
        <end position="185"/>
    </location>
</feature>
<dbReference type="SMART" id="SM01192">
    <property type="entry name" value="Enolase_C"/>
    <property type="match status" value="1"/>
</dbReference>
<evidence type="ECO:0000256" key="5">
    <source>
        <dbReference type="ARBA" id="ARBA00023239"/>
    </source>
</evidence>
<evidence type="ECO:0000256" key="2">
    <source>
        <dbReference type="ARBA" id="ARBA00009604"/>
    </source>
</evidence>
<evidence type="ECO:0000256" key="3">
    <source>
        <dbReference type="ARBA" id="ARBA00012058"/>
    </source>
</evidence>
<dbReference type="GO" id="GO:0000287">
    <property type="term" value="F:magnesium ion binding"/>
    <property type="evidence" value="ECO:0007669"/>
    <property type="project" value="InterPro"/>
</dbReference>
<dbReference type="EMBL" id="CM007647">
    <property type="protein sequence ID" value="ONL96361.1"/>
    <property type="molecule type" value="Genomic_DNA"/>
</dbReference>
<organism evidence="7">
    <name type="scientific">Zea mays</name>
    <name type="common">Maize</name>
    <dbReference type="NCBI Taxonomy" id="4577"/>
    <lineage>
        <taxon>Eukaryota</taxon>
        <taxon>Viridiplantae</taxon>
        <taxon>Streptophyta</taxon>
        <taxon>Embryophyta</taxon>
        <taxon>Tracheophyta</taxon>
        <taxon>Spermatophyta</taxon>
        <taxon>Magnoliopsida</taxon>
        <taxon>Liliopsida</taxon>
        <taxon>Poales</taxon>
        <taxon>Poaceae</taxon>
        <taxon>PACMAD clade</taxon>
        <taxon>Panicoideae</taxon>
        <taxon>Andropogonodae</taxon>
        <taxon>Andropogoneae</taxon>
        <taxon>Tripsacinae</taxon>
        <taxon>Zea</taxon>
    </lineage>
</organism>
<dbReference type="PANTHER" id="PTHR11902">
    <property type="entry name" value="ENOLASE"/>
    <property type="match status" value="1"/>
</dbReference>
<dbReference type="Gene3D" id="3.20.20.120">
    <property type="entry name" value="Enolase-like C-terminal domain"/>
    <property type="match status" value="1"/>
</dbReference>
<evidence type="ECO:0000256" key="1">
    <source>
        <dbReference type="ARBA" id="ARBA00005031"/>
    </source>
</evidence>
<dbReference type="AlphaFoldDB" id="A0A1D6JXE9"/>
<evidence type="ECO:0000256" key="4">
    <source>
        <dbReference type="ARBA" id="ARBA00023152"/>
    </source>
</evidence>
<name>A0A1D6JXE9_MAIZE</name>
<accession>A0A1D6JXE9</accession>
<proteinExistence type="inferred from homology"/>
<dbReference type="InterPro" id="IPR029017">
    <property type="entry name" value="Enolase-like_N"/>
</dbReference>
<dbReference type="SUPFAM" id="SSF54826">
    <property type="entry name" value="Enolase N-terminal domain-like"/>
    <property type="match status" value="1"/>
</dbReference>
<dbReference type="InterPro" id="IPR020810">
    <property type="entry name" value="Enolase_C"/>
</dbReference>
<dbReference type="InterPro" id="IPR000941">
    <property type="entry name" value="Enolase"/>
</dbReference>